<feature type="region of interest" description="Disordered" evidence="1">
    <location>
        <begin position="104"/>
        <end position="127"/>
    </location>
</feature>
<evidence type="ECO:0000256" key="1">
    <source>
        <dbReference type="SAM" id="MobiDB-lite"/>
    </source>
</evidence>
<reference evidence="2 3" key="1">
    <citation type="submission" date="2024-05" db="EMBL/GenBank/DDBJ databases">
        <authorList>
            <person name="Jiang F."/>
        </authorList>
    </citation>
    <scope>NUCLEOTIDE SEQUENCE [LARGE SCALE GENOMIC DNA]</scope>
    <source>
        <strain evidence="2 3">LZ166</strain>
    </source>
</reference>
<accession>A0ABV3SER2</accession>
<dbReference type="EMBL" id="JBDPGJ010000001">
    <property type="protein sequence ID" value="MEX0405222.1"/>
    <property type="molecule type" value="Genomic_DNA"/>
</dbReference>
<feature type="region of interest" description="Disordered" evidence="1">
    <location>
        <begin position="41"/>
        <end position="73"/>
    </location>
</feature>
<proteinExistence type="predicted"/>
<feature type="compositionally biased region" description="Basic and acidic residues" evidence="1">
    <location>
        <begin position="60"/>
        <end position="72"/>
    </location>
</feature>
<dbReference type="Proteomes" id="UP001556692">
    <property type="component" value="Unassembled WGS sequence"/>
</dbReference>
<gene>
    <name evidence="2" type="ORF">ABGN05_06045</name>
</gene>
<organism evidence="2 3">
    <name type="scientific">Aquibium pacificus</name>
    <dbReference type="NCBI Taxonomy" id="3153579"/>
    <lineage>
        <taxon>Bacteria</taxon>
        <taxon>Pseudomonadati</taxon>
        <taxon>Pseudomonadota</taxon>
        <taxon>Alphaproteobacteria</taxon>
        <taxon>Hyphomicrobiales</taxon>
        <taxon>Phyllobacteriaceae</taxon>
        <taxon>Aquibium</taxon>
    </lineage>
</organism>
<name>A0ABV3SER2_9HYPH</name>
<evidence type="ECO:0000313" key="3">
    <source>
        <dbReference type="Proteomes" id="UP001556692"/>
    </source>
</evidence>
<protein>
    <submittedName>
        <fullName evidence="2">Uncharacterized protein</fullName>
    </submittedName>
</protein>
<dbReference type="RefSeq" id="WP_367953061.1">
    <property type="nucleotide sequence ID" value="NZ_JBDPGJ010000001.1"/>
</dbReference>
<evidence type="ECO:0000313" key="2">
    <source>
        <dbReference type="EMBL" id="MEX0405222.1"/>
    </source>
</evidence>
<comment type="caution">
    <text evidence="2">The sequence shown here is derived from an EMBL/GenBank/DDBJ whole genome shotgun (WGS) entry which is preliminary data.</text>
</comment>
<keyword evidence="3" id="KW-1185">Reference proteome</keyword>
<sequence length="303" mass="33383">MDWNAAIERHREALKAVLAALVAMAGLRQWAVGNRQSGPVEAAATDRDHKPDCLLPTADCRPEARPEGEPRRTLPRNLHRAVLRLLRPAESAARRLVIVAARALPPEPHPTPGEPTSCRPERRIPTPVFLKRPGGTGILLPRGFAEAGSDGDVARPAPRSLPFQLLDPPRRVRRRSIVPSIAPRISVPGATGLFPVPVRRAPSPFDRIDATRLALRLAALAAALDDLPAQARRFRRWRVRAASGTRPHGDPQAARLRRAWPMRLGRPPGQSLRNHRRPPHEVHFLLNDVHGLAFDALESPDTS</sequence>